<dbReference type="InterPro" id="IPR000515">
    <property type="entry name" value="MetI-like"/>
</dbReference>
<protein>
    <submittedName>
        <fullName evidence="9">Peptide/nickel transport system permease protein</fullName>
    </submittedName>
</protein>
<evidence type="ECO:0000256" key="3">
    <source>
        <dbReference type="ARBA" id="ARBA00022475"/>
    </source>
</evidence>
<evidence type="ECO:0000313" key="10">
    <source>
        <dbReference type="Proteomes" id="UP000187181"/>
    </source>
</evidence>
<feature type="transmembrane region" description="Helical" evidence="7">
    <location>
        <begin position="90"/>
        <end position="115"/>
    </location>
</feature>
<dbReference type="AlphaFoldDB" id="A0A1R3WW10"/>
<dbReference type="SUPFAM" id="SSF161098">
    <property type="entry name" value="MetI-like"/>
    <property type="match status" value="1"/>
</dbReference>
<feature type="transmembrane region" description="Helical" evidence="7">
    <location>
        <begin position="21"/>
        <end position="40"/>
    </location>
</feature>
<feature type="transmembrane region" description="Helical" evidence="7">
    <location>
        <begin position="328"/>
        <end position="354"/>
    </location>
</feature>
<name>A0A1R3WW10_9BACT</name>
<feature type="transmembrane region" description="Helical" evidence="7">
    <location>
        <begin position="127"/>
        <end position="146"/>
    </location>
</feature>
<evidence type="ECO:0000313" key="9">
    <source>
        <dbReference type="EMBL" id="SIT82598.1"/>
    </source>
</evidence>
<dbReference type="PROSITE" id="PS50928">
    <property type="entry name" value="ABC_TM1"/>
    <property type="match status" value="1"/>
</dbReference>
<keyword evidence="5 7" id="KW-1133">Transmembrane helix</keyword>
<evidence type="ECO:0000256" key="1">
    <source>
        <dbReference type="ARBA" id="ARBA00004651"/>
    </source>
</evidence>
<comment type="similarity">
    <text evidence="7">Belongs to the binding-protein-dependent transport system permease family.</text>
</comment>
<evidence type="ECO:0000256" key="2">
    <source>
        <dbReference type="ARBA" id="ARBA00022448"/>
    </source>
</evidence>
<evidence type="ECO:0000256" key="4">
    <source>
        <dbReference type="ARBA" id="ARBA00022692"/>
    </source>
</evidence>
<proteinExistence type="inferred from homology"/>
<keyword evidence="2 7" id="KW-0813">Transport</keyword>
<comment type="subcellular location">
    <subcellularLocation>
        <location evidence="1 7">Cell membrane</location>
        <topology evidence="1 7">Multi-pass membrane protein</topology>
    </subcellularLocation>
</comment>
<dbReference type="Proteomes" id="UP000187181">
    <property type="component" value="Unassembled WGS sequence"/>
</dbReference>
<dbReference type="RefSeq" id="WP_076666487.1">
    <property type="nucleotide sequence ID" value="NZ_FTPP01000001.1"/>
</dbReference>
<dbReference type="Gene3D" id="1.10.3720.10">
    <property type="entry name" value="MetI-like"/>
    <property type="match status" value="1"/>
</dbReference>
<dbReference type="OrthoDB" id="9783218at2"/>
<dbReference type="InterPro" id="IPR035906">
    <property type="entry name" value="MetI-like_sf"/>
</dbReference>
<dbReference type="EMBL" id="FTPP01000001">
    <property type="protein sequence ID" value="SIT82598.1"/>
    <property type="molecule type" value="Genomic_DNA"/>
</dbReference>
<feature type="transmembrane region" description="Helical" evidence="7">
    <location>
        <begin position="279"/>
        <end position="308"/>
    </location>
</feature>
<keyword evidence="3" id="KW-1003">Cell membrane</keyword>
<sequence length="362" mass="39537">MKNLWQIARALWQTAPAFRLALLYLVLLGMVALALPWLPLAYTPNELDLDQIYQAPFGGSAVADKPRHWLGTDGLGRDVLANMLYGARTAFAISLPVMALASLIGLALGATAGLYGNRRLYLSRARLLALLLGLLPFMYYGVYLPTILSSQGGASSDFLMTGIAAIGLTLLLVAGLTLLFKQLPFLKKKAPFPVDELLLRLIEVQTSIPRLVLILVLAAIAPPTLLALSVLLVLTFWTGTARLARAEMLRIRELPFFEAATSLGYTQKRLLVRHALPHLLGPILVAFSFGLAGLLMLESTLSFLNIGVSTDLVSWGRMIAGIRTNTAAWWLVAIPGVMLSLTVLALQTFSYYVLQFLQLKQH</sequence>
<keyword evidence="10" id="KW-1185">Reference proteome</keyword>
<reference evidence="10" key="1">
    <citation type="submission" date="2017-01" db="EMBL/GenBank/DDBJ databases">
        <authorList>
            <person name="Varghese N."/>
            <person name="Submissions S."/>
        </authorList>
    </citation>
    <scope>NUCLEOTIDE SEQUENCE [LARGE SCALE GENOMIC DNA]</scope>
    <source>
        <strain evidence="10">LP100</strain>
    </source>
</reference>
<feature type="transmembrane region" description="Helical" evidence="7">
    <location>
        <begin position="158"/>
        <end position="180"/>
    </location>
</feature>
<dbReference type="PANTHER" id="PTHR43386">
    <property type="entry name" value="OLIGOPEPTIDE TRANSPORT SYSTEM PERMEASE PROTEIN APPC"/>
    <property type="match status" value="1"/>
</dbReference>
<accession>A0A1R3WW10</accession>
<keyword evidence="6 7" id="KW-0472">Membrane</keyword>
<dbReference type="GO" id="GO:0071916">
    <property type="term" value="F:dipeptide transmembrane transporter activity"/>
    <property type="evidence" value="ECO:0007669"/>
    <property type="project" value="TreeGrafter"/>
</dbReference>
<evidence type="ECO:0000256" key="6">
    <source>
        <dbReference type="ARBA" id="ARBA00023136"/>
    </source>
</evidence>
<keyword evidence="4 7" id="KW-0812">Transmembrane</keyword>
<evidence type="ECO:0000256" key="7">
    <source>
        <dbReference type="RuleBase" id="RU363032"/>
    </source>
</evidence>
<dbReference type="Pfam" id="PF00528">
    <property type="entry name" value="BPD_transp_1"/>
    <property type="match status" value="1"/>
</dbReference>
<dbReference type="CDD" id="cd06261">
    <property type="entry name" value="TM_PBP2"/>
    <property type="match status" value="1"/>
</dbReference>
<evidence type="ECO:0000256" key="5">
    <source>
        <dbReference type="ARBA" id="ARBA00022989"/>
    </source>
</evidence>
<dbReference type="PANTHER" id="PTHR43386:SF1">
    <property type="entry name" value="D,D-DIPEPTIDE TRANSPORT SYSTEM PERMEASE PROTEIN DDPC-RELATED"/>
    <property type="match status" value="1"/>
</dbReference>
<feature type="domain" description="ABC transmembrane type-1" evidence="8">
    <location>
        <begin position="155"/>
        <end position="350"/>
    </location>
</feature>
<dbReference type="GO" id="GO:0005886">
    <property type="term" value="C:plasma membrane"/>
    <property type="evidence" value="ECO:0007669"/>
    <property type="project" value="UniProtKB-SubCell"/>
</dbReference>
<dbReference type="STRING" id="1317125.SAMN05444128_1144"/>
<organism evidence="9 10">
    <name type="scientific">Pontibacter indicus</name>
    <dbReference type="NCBI Taxonomy" id="1317125"/>
    <lineage>
        <taxon>Bacteria</taxon>
        <taxon>Pseudomonadati</taxon>
        <taxon>Bacteroidota</taxon>
        <taxon>Cytophagia</taxon>
        <taxon>Cytophagales</taxon>
        <taxon>Hymenobacteraceae</taxon>
        <taxon>Pontibacter</taxon>
    </lineage>
</organism>
<evidence type="ECO:0000259" key="8">
    <source>
        <dbReference type="PROSITE" id="PS50928"/>
    </source>
</evidence>
<dbReference type="InterPro" id="IPR050366">
    <property type="entry name" value="BP-dependent_transpt_permease"/>
</dbReference>
<gene>
    <name evidence="9" type="ORF">SAMN05444128_1144</name>
</gene>